<dbReference type="EMBL" id="GBRH01267237">
    <property type="protein sequence ID" value="JAD30658.1"/>
    <property type="molecule type" value="Transcribed_RNA"/>
</dbReference>
<reference evidence="1" key="1">
    <citation type="submission" date="2014-09" db="EMBL/GenBank/DDBJ databases">
        <authorList>
            <person name="Magalhaes I.L.F."/>
            <person name="Oliveira U."/>
            <person name="Santos F.R."/>
            <person name="Vidigal T.H.D.A."/>
            <person name="Brescovit A.D."/>
            <person name="Santos A.J."/>
        </authorList>
    </citation>
    <scope>NUCLEOTIDE SEQUENCE</scope>
    <source>
        <tissue evidence="1">Shoot tissue taken approximately 20 cm above the soil surface</tissue>
    </source>
</reference>
<reference evidence="1" key="2">
    <citation type="journal article" date="2015" name="Data Brief">
        <title>Shoot transcriptome of the giant reed, Arundo donax.</title>
        <authorList>
            <person name="Barrero R.A."/>
            <person name="Guerrero F.D."/>
            <person name="Moolhuijzen P."/>
            <person name="Goolsby J.A."/>
            <person name="Tidwell J."/>
            <person name="Bellgard S.E."/>
            <person name="Bellgard M.I."/>
        </authorList>
    </citation>
    <scope>NUCLEOTIDE SEQUENCE</scope>
    <source>
        <tissue evidence="1">Shoot tissue taken approximately 20 cm above the soil surface</tissue>
    </source>
</reference>
<organism evidence="1">
    <name type="scientific">Arundo donax</name>
    <name type="common">Giant reed</name>
    <name type="synonym">Donax arundinaceus</name>
    <dbReference type="NCBI Taxonomy" id="35708"/>
    <lineage>
        <taxon>Eukaryota</taxon>
        <taxon>Viridiplantae</taxon>
        <taxon>Streptophyta</taxon>
        <taxon>Embryophyta</taxon>
        <taxon>Tracheophyta</taxon>
        <taxon>Spermatophyta</taxon>
        <taxon>Magnoliopsida</taxon>
        <taxon>Liliopsida</taxon>
        <taxon>Poales</taxon>
        <taxon>Poaceae</taxon>
        <taxon>PACMAD clade</taxon>
        <taxon>Arundinoideae</taxon>
        <taxon>Arundineae</taxon>
        <taxon>Arundo</taxon>
    </lineage>
</organism>
<proteinExistence type="predicted"/>
<protein>
    <submittedName>
        <fullName evidence="1">Uncharacterized protein</fullName>
    </submittedName>
</protein>
<accession>A0A0A8YZ28</accession>
<dbReference type="AlphaFoldDB" id="A0A0A8YZ28"/>
<name>A0A0A8YZ28_ARUDO</name>
<evidence type="ECO:0000313" key="1">
    <source>
        <dbReference type="EMBL" id="JAD30658.1"/>
    </source>
</evidence>
<sequence length="52" mass="6141">MCSLLPSHVHVQAYQAPQLLSIPQNIIMHLVKQIQTSYIHYNMNSQPWLVYY</sequence>